<evidence type="ECO:0000313" key="4">
    <source>
        <dbReference type="EMBL" id="QHS97770.1"/>
    </source>
</evidence>
<dbReference type="CDD" id="cd00761">
    <property type="entry name" value="Glyco_tranf_GTA_type"/>
    <property type="match status" value="1"/>
</dbReference>
<keyword evidence="2" id="KW-1133">Transmembrane helix</keyword>
<feature type="region of interest" description="Disordered" evidence="1">
    <location>
        <begin position="245"/>
        <end position="280"/>
    </location>
</feature>
<name>A0A6C0C068_9ZZZZ</name>
<feature type="transmembrane region" description="Helical" evidence="2">
    <location>
        <begin position="288"/>
        <end position="307"/>
    </location>
</feature>
<dbReference type="InterPro" id="IPR001173">
    <property type="entry name" value="Glyco_trans_2-like"/>
</dbReference>
<keyword evidence="2" id="KW-0812">Transmembrane</keyword>
<sequence length="310" mass="35090">MISVLKPARQYPNLAVNVNDWLEKTSKHNLLEMMLIVDDDDVDTVRIAKDLEMKNPGTVKCVVGPRPGYKAICYRLNATARICRGDYIMFVDEDVVASAKWDDKLRDANPPKISIIYMRSNCWDGWCHPTLTREVYEAMGHFSLGINDVYLNHISKGAKIDVHINDVYLHDPRGRELEILIRNKKQRRPWGHSSPSDRIKDKSRMEGYYDGRAPSLAGAHGEVDAAFIKKTENFMIDMLASMRNCPPLPDATPPGSPPKIRESSYESNASSPDKTVERKQQKRGVQTLLILLVVTVAIVLLRIGGQFNSW</sequence>
<organism evidence="4">
    <name type="scientific">viral metagenome</name>
    <dbReference type="NCBI Taxonomy" id="1070528"/>
    <lineage>
        <taxon>unclassified sequences</taxon>
        <taxon>metagenomes</taxon>
        <taxon>organismal metagenomes</taxon>
    </lineage>
</organism>
<feature type="domain" description="Glycosyltransferase 2-like" evidence="3">
    <location>
        <begin position="17"/>
        <end position="105"/>
    </location>
</feature>
<dbReference type="Pfam" id="PF00535">
    <property type="entry name" value="Glycos_transf_2"/>
    <property type="match status" value="1"/>
</dbReference>
<dbReference type="Gene3D" id="3.90.550.10">
    <property type="entry name" value="Spore Coat Polysaccharide Biosynthesis Protein SpsA, Chain A"/>
    <property type="match status" value="1"/>
</dbReference>
<dbReference type="EMBL" id="MN739303">
    <property type="protein sequence ID" value="QHS97770.1"/>
    <property type="molecule type" value="Genomic_DNA"/>
</dbReference>
<evidence type="ECO:0000256" key="1">
    <source>
        <dbReference type="SAM" id="MobiDB-lite"/>
    </source>
</evidence>
<feature type="compositionally biased region" description="Pro residues" evidence="1">
    <location>
        <begin position="246"/>
        <end position="257"/>
    </location>
</feature>
<accession>A0A6C0C068</accession>
<dbReference type="SUPFAM" id="SSF53448">
    <property type="entry name" value="Nucleotide-diphospho-sugar transferases"/>
    <property type="match status" value="1"/>
</dbReference>
<keyword evidence="2" id="KW-0472">Membrane</keyword>
<reference evidence="4" key="1">
    <citation type="journal article" date="2020" name="Nature">
        <title>Giant virus diversity and host interactions through global metagenomics.</title>
        <authorList>
            <person name="Schulz F."/>
            <person name="Roux S."/>
            <person name="Paez-Espino D."/>
            <person name="Jungbluth S."/>
            <person name="Walsh D.A."/>
            <person name="Denef V.J."/>
            <person name="McMahon K.D."/>
            <person name="Konstantinidis K.T."/>
            <person name="Eloe-Fadrosh E.A."/>
            <person name="Kyrpides N.C."/>
            <person name="Woyke T."/>
        </authorList>
    </citation>
    <scope>NUCLEOTIDE SEQUENCE</scope>
    <source>
        <strain evidence="4">GVMAG-M-3300020182-33</strain>
    </source>
</reference>
<evidence type="ECO:0000256" key="2">
    <source>
        <dbReference type="SAM" id="Phobius"/>
    </source>
</evidence>
<proteinExistence type="predicted"/>
<protein>
    <recommendedName>
        <fullName evidence="3">Glycosyltransferase 2-like domain-containing protein</fullName>
    </recommendedName>
</protein>
<evidence type="ECO:0000259" key="3">
    <source>
        <dbReference type="Pfam" id="PF00535"/>
    </source>
</evidence>
<dbReference type="AlphaFoldDB" id="A0A6C0C068"/>
<dbReference type="InterPro" id="IPR029044">
    <property type="entry name" value="Nucleotide-diphossugar_trans"/>
</dbReference>